<dbReference type="EMBL" id="CYRX01000011">
    <property type="protein sequence ID" value="CUH59951.1"/>
    <property type="molecule type" value="Genomic_DNA"/>
</dbReference>
<gene>
    <name evidence="1" type="ORF">THS5294_01240</name>
</gene>
<organism evidence="1 2">
    <name type="scientific">Thalassobacter stenotrophicus</name>
    <dbReference type="NCBI Taxonomy" id="266809"/>
    <lineage>
        <taxon>Bacteria</taxon>
        <taxon>Pseudomonadati</taxon>
        <taxon>Pseudomonadota</taxon>
        <taxon>Alphaproteobacteria</taxon>
        <taxon>Rhodobacterales</taxon>
        <taxon>Roseobacteraceae</taxon>
        <taxon>Thalassobacter</taxon>
    </lineage>
</organism>
<dbReference type="Pfam" id="PF06089">
    <property type="entry name" value="Asparaginase_II"/>
    <property type="match status" value="1"/>
</dbReference>
<dbReference type="STRING" id="266809.PM03_09725"/>
<evidence type="ECO:0000313" key="2">
    <source>
        <dbReference type="Proteomes" id="UP000051298"/>
    </source>
</evidence>
<reference evidence="1 2" key="1">
    <citation type="submission" date="2015-09" db="EMBL/GenBank/DDBJ databases">
        <authorList>
            <consortium name="Swine Surveillance"/>
        </authorList>
    </citation>
    <scope>NUCLEOTIDE SEQUENCE [LARGE SCALE GENOMIC DNA]</scope>
    <source>
        <strain evidence="1 2">CECT 5294</strain>
    </source>
</reference>
<proteinExistence type="predicted"/>
<evidence type="ECO:0000313" key="1">
    <source>
        <dbReference type="EMBL" id="CUH59951.1"/>
    </source>
</evidence>
<accession>A0A0P1FEK8</accession>
<sequence length="329" mass="35145">MKAQKLVEVHRGPFEEGEHWGHAVICDGAGDVVEAWGDPDAVILPRSSSKMIQAIPLLESGAGANLTTQQWAFACASHDGAPLHRDMARLWLKDLGLGDDDLRCGAQVPMSRKVADDMIRAGETPCQVHNNCSGKHCGFLMLSQHLGAGPEYVEPDHPVQRAVLDAHEHVTGMTSPGYGIDGCSAPNFATTMTGLAAAMGRFAAARADGDGRERAMHTLTRAMAAHPEYVAGEGRACTELMRAMNHKVAVKTGAEAVYIAIVPELQRGIAVKILDGGTRASEAVITALLVRLGVLQADHPVARRYMESPIRNWRGIETGGLRTVAALRA</sequence>
<dbReference type="InterPro" id="IPR010349">
    <property type="entry name" value="Asparaginase_II"/>
</dbReference>
<dbReference type="eggNOG" id="COG4448">
    <property type="taxonomic scope" value="Bacteria"/>
</dbReference>
<protein>
    <submittedName>
        <fullName evidence="1">L-asparaginase II</fullName>
    </submittedName>
</protein>
<dbReference type="PANTHER" id="PTHR42110:SF1">
    <property type="entry name" value="L-ASPARAGINASE, PUTATIVE (AFU_ORTHOLOGUE AFUA_3G11890)-RELATED"/>
    <property type="match status" value="1"/>
</dbReference>
<name>A0A0P1FEK8_9RHOB</name>
<dbReference type="Proteomes" id="UP000051298">
    <property type="component" value="Unassembled WGS sequence"/>
</dbReference>
<dbReference type="AlphaFoldDB" id="A0A0P1FEK8"/>
<dbReference type="PANTHER" id="PTHR42110">
    <property type="entry name" value="L-ASPARAGINASE, PUTATIVE (AFU_ORTHOLOGUE AFUA_3G11890)-RELATED"/>
    <property type="match status" value="1"/>
</dbReference>
<dbReference type="RefSeq" id="WP_038005377.1">
    <property type="nucleotide sequence ID" value="NZ_CYRX01000011.1"/>
</dbReference>